<proteinExistence type="predicted"/>
<keyword evidence="3" id="KW-1185">Reference proteome</keyword>
<dbReference type="Gene3D" id="3.40.630.10">
    <property type="entry name" value="Zn peptidases"/>
    <property type="match status" value="1"/>
</dbReference>
<gene>
    <name evidence="2" type="ORF">KIH74_26070</name>
</gene>
<evidence type="ECO:0000313" key="3">
    <source>
        <dbReference type="Proteomes" id="UP001197247"/>
    </source>
</evidence>
<dbReference type="EMBL" id="JAHBAY010000012">
    <property type="protein sequence ID" value="MBT0772439.1"/>
    <property type="molecule type" value="Genomic_DNA"/>
</dbReference>
<dbReference type="Gene3D" id="3.30.70.360">
    <property type="match status" value="1"/>
</dbReference>
<name>A0ABS5TQ10_9ACTN</name>
<protein>
    <recommendedName>
        <fullName evidence="4">Acetylornithine deacetylase</fullName>
    </recommendedName>
</protein>
<dbReference type="SUPFAM" id="SSF53187">
    <property type="entry name" value="Zn-dependent exopeptidases"/>
    <property type="match status" value="1"/>
</dbReference>
<evidence type="ECO:0008006" key="4">
    <source>
        <dbReference type="Google" id="ProtNLM"/>
    </source>
</evidence>
<dbReference type="RefSeq" id="WP_214158950.1">
    <property type="nucleotide sequence ID" value="NZ_JAHBAY010000012.1"/>
</dbReference>
<comment type="caution">
    <text evidence="2">The sequence shown here is derived from an EMBL/GenBank/DDBJ whole genome shotgun (WGS) entry which is preliminary data.</text>
</comment>
<reference evidence="2 3" key="1">
    <citation type="submission" date="2021-05" db="EMBL/GenBank/DDBJ databases">
        <title>Kineosporia and Streptomyces sp. nov. two new marine actinobacteria isolated from Coral.</title>
        <authorList>
            <person name="Buangrab K."/>
            <person name="Sutthacheep M."/>
            <person name="Yeemin T."/>
            <person name="Harunari E."/>
            <person name="Igarashi Y."/>
            <person name="Kanchanasin P."/>
            <person name="Tanasupawat S."/>
            <person name="Phongsopitanun W."/>
        </authorList>
    </citation>
    <scope>NUCLEOTIDE SEQUENCE [LARGE SCALE GENOMIC DNA]</scope>
    <source>
        <strain evidence="2 3">J2-2</strain>
    </source>
</reference>
<evidence type="ECO:0000313" key="2">
    <source>
        <dbReference type="EMBL" id="MBT0772439.1"/>
    </source>
</evidence>
<organism evidence="2 3">
    <name type="scientific">Kineosporia corallincola</name>
    <dbReference type="NCBI Taxonomy" id="2835133"/>
    <lineage>
        <taxon>Bacteria</taxon>
        <taxon>Bacillati</taxon>
        <taxon>Actinomycetota</taxon>
        <taxon>Actinomycetes</taxon>
        <taxon>Kineosporiales</taxon>
        <taxon>Kineosporiaceae</taxon>
        <taxon>Kineosporia</taxon>
    </lineage>
</organism>
<dbReference type="Proteomes" id="UP001197247">
    <property type="component" value="Unassembled WGS sequence"/>
</dbReference>
<sequence>MEDDEELLTRILTELHSIPAPHGRERPAAVRLHAWCREHWPQVRWEVVPYGDSGANLLGTAGAVPESVLLYSHLDTSLDGSAADAPVTGRTDPPGPLRITHEADGFGLGVARGPAAAALLGFVRAAAGNGPGSTLLLAGSGTHRLVPGEITGVEHHLATRPRPRQVVVAKAGPPGVLHSEPGAAYLTVRVTGRHGAVLARRHHRPDGGVVAHAGRVVAAVEQWRTGHLAARRGAGQLGAEAGIGYLSAGLATKPDLFPAVLELRLYLVTLPGDRPEQVAAELGKAVAAAVPEGCTATVEAHEIHPAGVTGEHAPVVRRARQVREKYLGAAQDITGWTGSTDGVVFRGHGIDTVRLGPTIGPGPDDPRRDRTPLAGLGTWARIYGELLT</sequence>
<dbReference type="PROSITE" id="PS00758">
    <property type="entry name" value="ARGE_DAPE_CPG2_1"/>
    <property type="match status" value="1"/>
</dbReference>
<keyword evidence="1" id="KW-0378">Hydrolase</keyword>
<evidence type="ECO:0000256" key="1">
    <source>
        <dbReference type="ARBA" id="ARBA00022801"/>
    </source>
</evidence>
<accession>A0ABS5TQ10</accession>
<dbReference type="InterPro" id="IPR001261">
    <property type="entry name" value="ArgE/DapE_CS"/>
</dbReference>